<dbReference type="SUPFAM" id="SSF46626">
    <property type="entry name" value="Cytochrome c"/>
    <property type="match status" value="1"/>
</dbReference>
<dbReference type="Proteomes" id="UP000640333">
    <property type="component" value="Unassembled WGS sequence"/>
</dbReference>
<keyword evidence="1" id="KW-0732">Signal</keyword>
<protein>
    <recommendedName>
        <fullName evidence="4">Cytochrome c</fullName>
    </recommendedName>
</protein>
<evidence type="ECO:0000313" key="2">
    <source>
        <dbReference type="EMBL" id="MBE9397715.1"/>
    </source>
</evidence>
<sequence length="108" mass="12329">MVKKLLVAAAFCSALPVMAADPDNGQELFHEVELERVIRGVEYTDANCYTCHEASYFKRQDRAATTWPKLKAWIEGCNTNLDVGWFPDEAEDVAAYMNREFYKFPVAE</sequence>
<gene>
    <name evidence="2" type="ORF">IOQ59_10620</name>
</gene>
<proteinExistence type="predicted"/>
<comment type="caution">
    <text evidence="2">The sequence shown here is derived from an EMBL/GenBank/DDBJ whole genome shotgun (WGS) entry which is preliminary data.</text>
</comment>
<dbReference type="GO" id="GO:0020037">
    <property type="term" value="F:heme binding"/>
    <property type="evidence" value="ECO:0007669"/>
    <property type="project" value="InterPro"/>
</dbReference>
<organism evidence="2 3">
    <name type="scientific">Pontibacterium sinense</name>
    <dbReference type="NCBI Taxonomy" id="2781979"/>
    <lineage>
        <taxon>Bacteria</taxon>
        <taxon>Pseudomonadati</taxon>
        <taxon>Pseudomonadota</taxon>
        <taxon>Gammaproteobacteria</taxon>
        <taxon>Oceanospirillales</taxon>
        <taxon>Oceanospirillaceae</taxon>
        <taxon>Pontibacterium</taxon>
    </lineage>
</organism>
<evidence type="ECO:0000256" key="1">
    <source>
        <dbReference type="SAM" id="SignalP"/>
    </source>
</evidence>
<dbReference type="AlphaFoldDB" id="A0A8J7K5Z5"/>
<evidence type="ECO:0008006" key="4">
    <source>
        <dbReference type="Google" id="ProtNLM"/>
    </source>
</evidence>
<evidence type="ECO:0000313" key="3">
    <source>
        <dbReference type="Proteomes" id="UP000640333"/>
    </source>
</evidence>
<dbReference type="RefSeq" id="WP_193953267.1">
    <property type="nucleotide sequence ID" value="NZ_JADEYS010000009.1"/>
</dbReference>
<dbReference type="GO" id="GO:0009055">
    <property type="term" value="F:electron transfer activity"/>
    <property type="evidence" value="ECO:0007669"/>
    <property type="project" value="InterPro"/>
</dbReference>
<dbReference type="EMBL" id="JADEYS010000009">
    <property type="protein sequence ID" value="MBE9397715.1"/>
    <property type="molecule type" value="Genomic_DNA"/>
</dbReference>
<name>A0A8J7K5Z5_9GAMM</name>
<feature type="chain" id="PRO_5035219426" description="Cytochrome c" evidence="1">
    <location>
        <begin position="20"/>
        <end position="108"/>
    </location>
</feature>
<keyword evidence="3" id="KW-1185">Reference proteome</keyword>
<accession>A0A8J7K5Z5</accession>
<dbReference type="InterPro" id="IPR036909">
    <property type="entry name" value="Cyt_c-like_dom_sf"/>
</dbReference>
<reference evidence="2" key="1">
    <citation type="submission" date="2020-10" db="EMBL/GenBank/DDBJ databases">
        <title>Bacterium isolated from coastal waters sediment.</title>
        <authorList>
            <person name="Chen R.-J."/>
            <person name="Lu D.-C."/>
            <person name="Zhu K.-L."/>
            <person name="Du Z.-J."/>
        </authorList>
    </citation>
    <scope>NUCLEOTIDE SEQUENCE</scope>
    <source>
        <strain evidence="2">N1Y112</strain>
    </source>
</reference>
<feature type="signal peptide" evidence="1">
    <location>
        <begin position="1"/>
        <end position="19"/>
    </location>
</feature>